<dbReference type="OrthoDB" id="9803968at2"/>
<evidence type="ECO:0000256" key="2">
    <source>
        <dbReference type="ARBA" id="ARBA00022598"/>
    </source>
</evidence>
<dbReference type="Gene3D" id="3.30.300.30">
    <property type="match status" value="1"/>
</dbReference>
<protein>
    <submittedName>
        <fullName evidence="5">Long-chain acyl-CoA synthetase</fullName>
    </submittedName>
</protein>
<dbReference type="Pfam" id="PF13193">
    <property type="entry name" value="AMP-binding_C"/>
    <property type="match status" value="1"/>
</dbReference>
<dbReference type="RefSeq" id="WP_083412719.1">
    <property type="nucleotide sequence ID" value="NZ_FOSB01000006.1"/>
</dbReference>
<dbReference type="InterPro" id="IPR025110">
    <property type="entry name" value="AMP-bd_C"/>
</dbReference>
<dbReference type="Pfam" id="PF00501">
    <property type="entry name" value="AMP-binding"/>
    <property type="match status" value="1"/>
</dbReference>
<accession>A0A1I3WAN3</accession>
<name>A0A1I3WAN3_HALDA</name>
<proteinExistence type="inferred from homology"/>
<evidence type="ECO:0000259" key="4">
    <source>
        <dbReference type="Pfam" id="PF13193"/>
    </source>
</evidence>
<dbReference type="Gene3D" id="3.40.50.12780">
    <property type="entry name" value="N-terminal domain of ligase-like"/>
    <property type="match status" value="1"/>
</dbReference>
<reference evidence="6" key="1">
    <citation type="submission" date="2016-10" db="EMBL/GenBank/DDBJ databases">
        <authorList>
            <person name="Varghese N."/>
            <person name="Submissions S."/>
        </authorList>
    </citation>
    <scope>NUCLEOTIDE SEQUENCE [LARGE SCALE GENOMIC DNA]</scope>
    <source>
        <strain evidence="6">CGMCC 1.3704</strain>
    </source>
</reference>
<evidence type="ECO:0000259" key="3">
    <source>
        <dbReference type="Pfam" id="PF00501"/>
    </source>
</evidence>
<comment type="similarity">
    <text evidence="1">Belongs to the ATP-dependent AMP-binding enzyme family.</text>
</comment>
<evidence type="ECO:0000313" key="6">
    <source>
        <dbReference type="Proteomes" id="UP000183557"/>
    </source>
</evidence>
<evidence type="ECO:0000256" key="1">
    <source>
        <dbReference type="ARBA" id="ARBA00006432"/>
    </source>
</evidence>
<dbReference type="FunFam" id="3.30.300.30:FF:000008">
    <property type="entry name" value="2,3-dihydroxybenzoate-AMP ligase"/>
    <property type="match status" value="1"/>
</dbReference>
<evidence type="ECO:0000313" key="5">
    <source>
        <dbReference type="EMBL" id="SFK04460.1"/>
    </source>
</evidence>
<dbReference type="EMBL" id="FOSB01000006">
    <property type="protein sequence ID" value="SFK04460.1"/>
    <property type="molecule type" value="Genomic_DNA"/>
</dbReference>
<dbReference type="PANTHER" id="PTHR43201">
    <property type="entry name" value="ACYL-COA SYNTHETASE"/>
    <property type="match status" value="1"/>
</dbReference>
<feature type="domain" description="AMP-binding enzyme C-terminal" evidence="4">
    <location>
        <begin position="425"/>
        <end position="500"/>
    </location>
</feature>
<dbReference type="Proteomes" id="UP000183557">
    <property type="component" value="Unassembled WGS sequence"/>
</dbReference>
<dbReference type="InterPro" id="IPR020845">
    <property type="entry name" value="AMP-binding_CS"/>
</dbReference>
<dbReference type="GO" id="GO:0031956">
    <property type="term" value="F:medium-chain fatty acid-CoA ligase activity"/>
    <property type="evidence" value="ECO:0007669"/>
    <property type="project" value="TreeGrafter"/>
</dbReference>
<dbReference type="InterPro" id="IPR045851">
    <property type="entry name" value="AMP-bd_C_sf"/>
</dbReference>
<sequence>MVKTPFIETINDVIKESVKNYGDREAVYDQYERLTYIELWKQSMRLAEGLRKLGVKKGDRVAVCLPNWNETVVVFFATARLGAVLVPFNPTYRSNEIEYILKNAEPEVLFITERFSESMEKSRALSLVKHVISVRFNDRDCIAIQELQMNEGKSSTETAVSPEDLFCILYTSGTTGLPKGVMISHGSVSKCSTAVVNEMRCNDDDVFIVPAPLFHIFGIACNLIAAVAAGARMVLVEKYNPKLMLELIEQERVTVHQGVPTMFLKELEVPGFENYDLSSLRTGMVGAAPISPEQMKKIREKMDFHLCQSFGTTETSGGVTINGYDDDEASILKTLGKPFEGIKIKIVNEFKEELPAGSTGEIAVHSFGNMKGYYKLHEKTKEVLGEGGWYYTGDLGLMDEEGNLHYVGREKEVIIRGGLNIYPKEIEALLYEHENISEAAVIGLPDEILGEVVCAVVQLHPGKAMTEQEVKDYVSAHLAIYKTPASVIYVEHIPMTSSGKIQKVKLKKQLIPKHG</sequence>
<feature type="domain" description="AMP-dependent synthetase/ligase" evidence="3">
    <location>
        <begin position="15"/>
        <end position="374"/>
    </location>
</feature>
<organism evidence="5 6">
    <name type="scientific">Halobacillus dabanensis</name>
    <dbReference type="NCBI Taxonomy" id="240302"/>
    <lineage>
        <taxon>Bacteria</taxon>
        <taxon>Bacillati</taxon>
        <taxon>Bacillota</taxon>
        <taxon>Bacilli</taxon>
        <taxon>Bacillales</taxon>
        <taxon>Bacillaceae</taxon>
        <taxon>Halobacillus</taxon>
    </lineage>
</organism>
<dbReference type="InterPro" id="IPR000873">
    <property type="entry name" value="AMP-dep_synth/lig_dom"/>
</dbReference>
<dbReference type="GO" id="GO:0006631">
    <property type="term" value="P:fatty acid metabolic process"/>
    <property type="evidence" value="ECO:0007669"/>
    <property type="project" value="TreeGrafter"/>
</dbReference>
<dbReference type="AlphaFoldDB" id="A0A1I3WAN3"/>
<keyword evidence="6" id="KW-1185">Reference proteome</keyword>
<keyword evidence="2" id="KW-0436">Ligase</keyword>
<dbReference type="SUPFAM" id="SSF56801">
    <property type="entry name" value="Acetyl-CoA synthetase-like"/>
    <property type="match status" value="1"/>
</dbReference>
<dbReference type="InterPro" id="IPR042099">
    <property type="entry name" value="ANL_N_sf"/>
</dbReference>
<gene>
    <name evidence="5" type="ORF">SAMN04487936_106276</name>
</gene>
<dbReference type="PROSITE" id="PS00455">
    <property type="entry name" value="AMP_BINDING"/>
    <property type="match status" value="1"/>
</dbReference>
<dbReference type="PANTHER" id="PTHR43201:SF5">
    <property type="entry name" value="MEDIUM-CHAIN ACYL-COA LIGASE ACSF2, MITOCHONDRIAL"/>
    <property type="match status" value="1"/>
</dbReference>